<feature type="region of interest" description="Disordered" evidence="1">
    <location>
        <begin position="1"/>
        <end position="23"/>
    </location>
</feature>
<name>A0AAV4Y6U9_CAEEX</name>
<evidence type="ECO:0000256" key="1">
    <source>
        <dbReference type="SAM" id="MobiDB-lite"/>
    </source>
</evidence>
<dbReference type="Proteomes" id="UP001054945">
    <property type="component" value="Unassembled WGS sequence"/>
</dbReference>
<reference evidence="2 3" key="1">
    <citation type="submission" date="2021-06" db="EMBL/GenBank/DDBJ databases">
        <title>Caerostris extrusa draft genome.</title>
        <authorList>
            <person name="Kono N."/>
            <person name="Arakawa K."/>
        </authorList>
    </citation>
    <scope>NUCLEOTIDE SEQUENCE [LARGE SCALE GENOMIC DNA]</scope>
</reference>
<feature type="compositionally biased region" description="Polar residues" evidence="1">
    <location>
        <begin position="7"/>
        <end position="23"/>
    </location>
</feature>
<accession>A0AAV4Y6U9</accession>
<comment type="caution">
    <text evidence="2">The sequence shown here is derived from an EMBL/GenBank/DDBJ whole genome shotgun (WGS) entry which is preliminary data.</text>
</comment>
<evidence type="ECO:0000313" key="3">
    <source>
        <dbReference type="Proteomes" id="UP001054945"/>
    </source>
</evidence>
<gene>
    <name evidence="2" type="ORF">CEXT_5251</name>
</gene>
<sequence>MSGYNLKGSSLTTSFQDDPPNQESSIVTVSLRLTSDVLNIRIPQRLPSLKQQRAQLLITCEGNSGSPLGRWKEDEVQRYVESAQAPPQ</sequence>
<keyword evidence="3" id="KW-1185">Reference proteome</keyword>
<protein>
    <submittedName>
        <fullName evidence="2">Uncharacterized protein</fullName>
    </submittedName>
</protein>
<evidence type="ECO:0000313" key="2">
    <source>
        <dbReference type="EMBL" id="GIZ02738.1"/>
    </source>
</evidence>
<dbReference type="AlphaFoldDB" id="A0AAV4Y6U9"/>
<dbReference type="EMBL" id="BPLR01018849">
    <property type="protein sequence ID" value="GIZ02738.1"/>
    <property type="molecule type" value="Genomic_DNA"/>
</dbReference>
<proteinExistence type="predicted"/>
<organism evidence="2 3">
    <name type="scientific">Caerostris extrusa</name>
    <name type="common">Bark spider</name>
    <name type="synonym">Caerostris bankana</name>
    <dbReference type="NCBI Taxonomy" id="172846"/>
    <lineage>
        <taxon>Eukaryota</taxon>
        <taxon>Metazoa</taxon>
        <taxon>Ecdysozoa</taxon>
        <taxon>Arthropoda</taxon>
        <taxon>Chelicerata</taxon>
        <taxon>Arachnida</taxon>
        <taxon>Araneae</taxon>
        <taxon>Araneomorphae</taxon>
        <taxon>Entelegynae</taxon>
        <taxon>Araneoidea</taxon>
        <taxon>Araneidae</taxon>
        <taxon>Caerostris</taxon>
    </lineage>
</organism>